<dbReference type="GO" id="GO:0005096">
    <property type="term" value="F:GTPase activator activity"/>
    <property type="evidence" value="ECO:0007669"/>
    <property type="project" value="UniProtKB-KW"/>
</dbReference>
<dbReference type="InterPro" id="IPR009109">
    <property type="entry name" value="Ran_GTPase_activating_1_C"/>
</dbReference>
<evidence type="ECO:0000256" key="10">
    <source>
        <dbReference type="ARBA" id="ARBA00023180"/>
    </source>
</evidence>
<dbReference type="GO" id="GO:0005829">
    <property type="term" value="C:cytosol"/>
    <property type="evidence" value="ECO:0007669"/>
    <property type="project" value="TreeGrafter"/>
</dbReference>
<organism evidence="18 19">
    <name type="scientific">Albula glossodonta</name>
    <name type="common">roundjaw bonefish</name>
    <dbReference type="NCBI Taxonomy" id="121402"/>
    <lineage>
        <taxon>Eukaryota</taxon>
        <taxon>Metazoa</taxon>
        <taxon>Chordata</taxon>
        <taxon>Craniata</taxon>
        <taxon>Vertebrata</taxon>
        <taxon>Euteleostomi</taxon>
        <taxon>Actinopterygii</taxon>
        <taxon>Neopterygii</taxon>
        <taxon>Teleostei</taxon>
        <taxon>Albuliformes</taxon>
        <taxon>Albulidae</taxon>
        <taxon>Albula</taxon>
    </lineage>
</organism>
<dbReference type="GO" id="GO:0031267">
    <property type="term" value="F:small GTPase binding"/>
    <property type="evidence" value="ECO:0007669"/>
    <property type="project" value="TreeGrafter"/>
</dbReference>
<dbReference type="Gene3D" id="1.25.40.200">
    <property type="entry name" value="Ran-GTPase activating protein 1, C-terminal domain"/>
    <property type="match status" value="1"/>
</dbReference>
<sequence>MASDDVTQLAESLAKARVEDKELSYRGRGLKLDTAQSAEELAQDIEGFQGLQALRLEGNTIGVEAAQVIAKALEKKSELQCCYWSDMFTGRLRSEIPPALTSLGGALITAGACLTELDLSDNAFGPDGVKAIETLLKSPTCHTLRELRLNNCGMGVGGGKILAAALTECHKQSSVLGAPLALKVFIAGRNRLENEGAAALAKAFKLIGSLEEIHMPQNGINHPGVIELAAAMQHSPHLRVINLNDNTFTKKGAVAMAQALKHLRSIQVVNFGDCLVRSEGAIAIAESLREGLPILKELNLSFGEITEEAALTVARAVQDKPQLEKLDLNGNCLGEEGCEALREVMEGMNLGDLLGSLSDDEGEPEDEEEGNESEGEEEHEDQNGLEDAEQDSEGEGSSEKPQNTVAPHPPDVDSFLSLPSPDRLLKLGPKRAILIEQQVDVADAVQTAEVFLKISSVYREDSDIRKAVLDSVDALLRKAFSSTSFQTYKFTSTLLSMLGLLKSEDRVKLVPMVPGHLVALEHAVQQDYFPQEHSSVLDDFVSRYSKASDMCTSPRSSLESSMERRIASTPPCATLSPGLAHMKKHPRAFVSSSSRQLNCGLHSAPLGDTGTHSLLPKNSSMSPMECTAPLWAVVALFLLFSATPAYSSKCPKFCICDNIQLTVACIGKNLTEVPPTINEITVKLDLRGNDIQELPTGAFAHTPYLTHLSLQRCNIRRVREGAFRSLGRLVFLNLANNNIEILYQVTKLGLRALLKGPTAMVFLLWLDWGLNHQPQGCLKASTDNDGSVSVGPVSSASMLKQVQKDTGKDFGTFDLQESFDGLTSLKQLLIDHNRVEEIQPGAFSQLGFLNLLSLTHNQLVYMPNMAFQGLQNIKWLRLSHNSLNNLATEAFAGLFTLTRLSLDHNELQFFPTQPMTSTGALFVKPLESLTCRLPELTRLDMGYNPMTYLGEETVAMPKLTHLFLDHMSLQDFSHISLALAPRLTYLDLSHNQLRVLQPLSGPQKLARLNLSGNQILCNCYLRPLREWAIKERVRLVGACAGPPHFSGESLESVHPPELRCQSQEAMLKAELEEQSRVTPPPTPKPNRVKCPTNCDCERETYHSSCENRGHTKVPRGFSPDTRLLDLRGNHFHYIPSNSFPGVTEVVSLHLQRCKIHEIEGSAFNGMKSLVYLYLSENDLSSLSPDAFKGAPQLTYLHLERNKFTQFPKAAFKLLPNLLALHLEHNSITRLEQSILSGAEKLRGLYLTGNVIHSVAPKAFVPAPDLDTLHLGSNQLKEIPTDAFGQLPSLAELRLSGNPIRWVPAEAFLPIAGSLKHLYLDGMGLEKHSLLFTPSSLLSIQMSKDSLVGLGSGLRSLLLEGNQLEEVPDLNLLSGLEVINLSDNPLLCDCPLLPLRRWIDKVNLKVRATCGHPPELRGRKVKDVHVFKSCPGEKLPPTQSPKAAKPPKSTKPKPAHLNAPKSKPVKAKTKPRKSQKTPAAPKSTSKKSKLP</sequence>
<evidence type="ECO:0000256" key="11">
    <source>
        <dbReference type="ARBA" id="ARBA00023242"/>
    </source>
</evidence>
<keyword evidence="7" id="KW-0732">Signal</keyword>
<dbReference type="FunFam" id="3.80.10.10:FF:000142">
    <property type="entry name" value="Ran GTPase activating protein 1"/>
    <property type="match status" value="1"/>
</dbReference>
<keyword evidence="6" id="KW-0433">Leucine-rich repeat</keyword>
<feature type="domain" description="LRRCT" evidence="17">
    <location>
        <begin position="1383"/>
        <end position="1430"/>
    </location>
</feature>
<dbReference type="SMART" id="SM00082">
    <property type="entry name" value="LRRCT"/>
    <property type="match status" value="2"/>
</dbReference>
<dbReference type="PROSITE" id="PS51450">
    <property type="entry name" value="LRR"/>
    <property type="match status" value="3"/>
</dbReference>
<dbReference type="InterPro" id="IPR000372">
    <property type="entry name" value="LRRNT"/>
</dbReference>
<gene>
    <name evidence="18" type="ORF">JZ751_025282</name>
</gene>
<evidence type="ECO:0000256" key="7">
    <source>
        <dbReference type="ARBA" id="ARBA00022729"/>
    </source>
</evidence>
<dbReference type="InterPro" id="IPR000483">
    <property type="entry name" value="Cys-rich_flank_reg_C"/>
</dbReference>
<keyword evidence="9" id="KW-1015">Disulfide bond</keyword>
<evidence type="ECO:0000256" key="9">
    <source>
        <dbReference type="ARBA" id="ARBA00023157"/>
    </source>
</evidence>
<keyword evidence="10" id="KW-0325">Glycoprotein</keyword>
<feature type="compositionally biased region" description="Basic residues" evidence="15">
    <location>
        <begin position="1462"/>
        <end position="1474"/>
    </location>
</feature>
<dbReference type="Proteomes" id="UP000824540">
    <property type="component" value="Unassembled WGS sequence"/>
</dbReference>
<dbReference type="SMART" id="SM00369">
    <property type="entry name" value="LRR_TYP"/>
    <property type="match status" value="18"/>
</dbReference>
<evidence type="ECO:0000256" key="4">
    <source>
        <dbReference type="ARBA" id="ARBA00022525"/>
    </source>
</evidence>
<evidence type="ECO:0000256" key="1">
    <source>
        <dbReference type="ARBA" id="ARBA00004123"/>
    </source>
</evidence>
<dbReference type="SUPFAM" id="SSF52047">
    <property type="entry name" value="RNI-like"/>
    <property type="match status" value="1"/>
</dbReference>
<feature type="compositionally biased region" description="Acidic residues" evidence="15">
    <location>
        <begin position="358"/>
        <end position="396"/>
    </location>
</feature>
<feature type="compositionally biased region" description="Low complexity" evidence="15">
    <location>
        <begin position="1435"/>
        <end position="1446"/>
    </location>
</feature>
<dbReference type="InterPro" id="IPR003591">
    <property type="entry name" value="Leu-rich_rpt_typical-subtyp"/>
</dbReference>
<feature type="domain" description="LRRNT" evidence="16">
    <location>
        <begin position="649"/>
        <end position="683"/>
    </location>
</feature>
<dbReference type="InterPro" id="IPR001611">
    <property type="entry name" value="Leu-rich_rpt"/>
</dbReference>
<dbReference type="GO" id="GO:0048471">
    <property type="term" value="C:perinuclear region of cytoplasm"/>
    <property type="evidence" value="ECO:0007669"/>
    <property type="project" value="TreeGrafter"/>
</dbReference>
<dbReference type="SMART" id="SM00368">
    <property type="entry name" value="LRR_RI"/>
    <property type="match status" value="9"/>
</dbReference>
<keyword evidence="11" id="KW-0539">Nucleus</keyword>
<evidence type="ECO:0000313" key="19">
    <source>
        <dbReference type="Proteomes" id="UP000824540"/>
    </source>
</evidence>
<dbReference type="GO" id="GO:0007165">
    <property type="term" value="P:signal transduction"/>
    <property type="evidence" value="ECO:0007669"/>
    <property type="project" value="InterPro"/>
</dbReference>
<feature type="region of interest" description="Disordered" evidence="15">
    <location>
        <begin position="1428"/>
        <end position="1490"/>
    </location>
</feature>
<name>A0A8T2NE99_9TELE</name>
<dbReference type="InterPro" id="IPR027038">
    <property type="entry name" value="RanGap"/>
</dbReference>
<dbReference type="PANTHER" id="PTHR24113:SF12">
    <property type="entry name" value="RAN GTPASE-ACTIVATING PROTEIN 1"/>
    <property type="match status" value="1"/>
</dbReference>
<keyword evidence="4" id="KW-0964">Secreted</keyword>
<feature type="domain" description="LRRCT" evidence="17">
    <location>
        <begin position="1013"/>
        <end position="1061"/>
    </location>
</feature>
<dbReference type="SUPFAM" id="SSF52058">
    <property type="entry name" value="L domain-like"/>
    <property type="match status" value="2"/>
</dbReference>
<dbReference type="GO" id="GO:0005634">
    <property type="term" value="C:nucleus"/>
    <property type="evidence" value="ECO:0007669"/>
    <property type="project" value="UniProtKB-SubCell"/>
</dbReference>
<evidence type="ECO:0000256" key="12">
    <source>
        <dbReference type="ARBA" id="ARBA00060740"/>
    </source>
</evidence>
<dbReference type="CDD" id="cd00116">
    <property type="entry name" value="LRR_RI"/>
    <property type="match status" value="1"/>
</dbReference>
<dbReference type="SMART" id="SM00013">
    <property type="entry name" value="LRRNT"/>
    <property type="match status" value="2"/>
</dbReference>
<dbReference type="Pfam" id="PF13855">
    <property type="entry name" value="LRR_8"/>
    <property type="match status" value="5"/>
</dbReference>
<evidence type="ECO:0000256" key="14">
    <source>
        <dbReference type="ARBA" id="ARBA00074239"/>
    </source>
</evidence>
<feature type="region of interest" description="Disordered" evidence="15">
    <location>
        <begin position="352"/>
        <end position="417"/>
    </location>
</feature>
<dbReference type="Gene3D" id="3.80.10.10">
    <property type="entry name" value="Ribonuclease Inhibitor"/>
    <property type="match status" value="5"/>
</dbReference>
<dbReference type="SUPFAM" id="SSF69099">
    <property type="entry name" value="Ran-GTPase activating protein 1 (RanGAP1), C-terminal domain"/>
    <property type="match status" value="1"/>
</dbReference>
<keyword evidence="3" id="KW-0343">GTPase activation</keyword>
<comment type="subcellular location">
    <subcellularLocation>
        <location evidence="1">Nucleus</location>
    </subcellularLocation>
    <subcellularLocation>
        <location evidence="2">Secreted</location>
        <location evidence="2">Extracellular space</location>
        <location evidence="2">Extracellular matrix</location>
    </subcellularLocation>
</comment>
<evidence type="ECO:0000259" key="17">
    <source>
        <dbReference type="SMART" id="SM00082"/>
    </source>
</evidence>
<comment type="caution">
    <text evidence="18">The sequence shown here is derived from an EMBL/GenBank/DDBJ whole genome shotgun (WGS) entry which is preliminary data.</text>
</comment>
<dbReference type="InterPro" id="IPR036720">
    <property type="entry name" value="RanGAP1_C_sf"/>
</dbReference>
<dbReference type="GO" id="GO:0006913">
    <property type="term" value="P:nucleocytoplasmic transport"/>
    <property type="evidence" value="ECO:0007669"/>
    <property type="project" value="TreeGrafter"/>
</dbReference>
<dbReference type="Pfam" id="PF01463">
    <property type="entry name" value="LRRCT"/>
    <property type="match status" value="2"/>
</dbReference>
<comment type="similarity">
    <text evidence="12">Belongs to the RNA1 family.</text>
</comment>
<evidence type="ECO:0000256" key="13">
    <source>
        <dbReference type="ARBA" id="ARBA00061422"/>
    </source>
</evidence>
<keyword evidence="8" id="KW-0677">Repeat</keyword>
<dbReference type="EMBL" id="JAFBMS010000061">
    <property type="protein sequence ID" value="KAG9338843.1"/>
    <property type="molecule type" value="Genomic_DNA"/>
</dbReference>
<dbReference type="InterPro" id="IPR032675">
    <property type="entry name" value="LRR_dom_sf"/>
</dbReference>
<evidence type="ECO:0000256" key="6">
    <source>
        <dbReference type="ARBA" id="ARBA00022614"/>
    </source>
</evidence>
<reference evidence="18" key="1">
    <citation type="thesis" date="2021" institute="BYU ScholarsArchive" country="Provo, UT, USA">
        <title>Applications of and Algorithms for Genome Assembly and Genomic Analyses with an Emphasis on Marine Teleosts.</title>
        <authorList>
            <person name="Pickett B.D."/>
        </authorList>
    </citation>
    <scope>NUCLEOTIDE SEQUENCE</scope>
    <source>
        <strain evidence="18">HI-2016</strain>
    </source>
</reference>
<dbReference type="SMART" id="SM00364">
    <property type="entry name" value="LRR_BAC"/>
    <property type="match status" value="8"/>
</dbReference>
<proteinExistence type="inferred from homology"/>
<evidence type="ECO:0000313" key="18">
    <source>
        <dbReference type="EMBL" id="KAG9338843.1"/>
    </source>
</evidence>
<feature type="domain" description="LRRNT" evidence="16">
    <location>
        <begin position="1089"/>
        <end position="1123"/>
    </location>
</feature>
<evidence type="ECO:0000256" key="15">
    <source>
        <dbReference type="SAM" id="MobiDB-lite"/>
    </source>
</evidence>
<evidence type="ECO:0000256" key="2">
    <source>
        <dbReference type="ARBA" id="ARBA00004498"/>
    </source>
</evidence>
<dbReference type="FunFam" id="3.80.10.10:FF:000368">
    <property type="entry name" value="Chondroadherin like"/>
    <property type="match status" value="1"/>
</dbReference>
<evidence type="ECO:0000259" key="16">
    <source>
        <dbReference type="SMART" id="SM00013"/>
    </source>
</evidence>
<protein>
    <recommendedName>
        <fullName evidence="14">Ran GTPase-activating protein 1</fullName>
    </recommendedName>
</protein>
<evidence type="ECO:0000256" key="3">
    <source>
        <dbReference type="ARBA" id="ARBA00022468"/>
    </source>
</evidence>
<accession>A0A8T2NE99</accession>
<dbReference type="Pfam" id="PF13516">
    <property type="entry name" value="LRR_6"/>
    <property type="match status" value="4"/>
</dbReference>
<keyword evidence="5" id="KW-0272">Extracellular matrix</keyword>
<dbReference type="OrthoDB" id="643377at2759"/>
<dbReference type="FunFam" id="3.80.10.10:FF:000059">
    <property type="entry name" value="Chondroadherin like"/>
    <property type="match status" value="1"/>
</dbReference>
<dbReference type="PANTHER" id="PTHR24113">
    <property type="entry name" value="RAN GTPASE-ACTIVATING PROTEIN 1"/>
    <property type="match status" value="1"/>
</dbReference>
<comment type="similarity">
    <text evidence="13">Belongs to the small leucine-rich proteoglycan (SLRP) family. SLRP class IV subfamily.</text>
</comment>
<evidence type="ECO:0000256" key="8">
    <source>
        <dbReference type="ARBA" id="ARBA00022737"/>
    </source>
</evidence>
<evidence type="ECO:0000256" key="5">
    <source>
        <dbReference type="ARBA" id="ARBA00022530"/>
    </source>
</evidence>
<keyword evidence="19" id="KW-1185">Reference proteome</keyword>
<dbReference type="Pfam" id="PF07834">
    <property type="entry name" value="RanGAP1_C"/>
    <property type="match status" value="1"/>
</dbReference>